<evidence type="ECO:0000313" key="2">
    <source>
        <dbReference type="EMBL" id="AWN24052.1"/>
    </source>
</evidence>
<dbReference type="EMBL" id="CP029494">
    <property type="protein sequence ID" value="AWN24052.1"/>
    <property type="molecule type" value="Genomic_DNA"/>
</dbReference>
<organism evidence="2 3">
    <name type="scientific">Deinococcus irradiatisoli</name>
    <dbReference type="NCBI Taxonomy" id="2202254"/>
    <lineage>
        <taxon>Bacteria</taxon>
        <taxon>Thermotogati</taxon>
        <taxon>Deinococcota</taxon>
        <taxon>Deinococci</taxon>
        <taxon>Deinococcales</taxon>
        <taxon>Deinococcaceae</taxon>
        <taxon>Deinococcus</taxon>
    </lineage>
</organism>
<proteinExistence type="predicted"/>
<dbReference type="Proteomes" id="UP000245368">
    <property type="component" value="Chromosome"/>
</dbReference>
<dbReference type="KEGG" id="dez:DKM44_13070"/>
<keyword evidence="1" id="KW-0732">Signal</keyword>
<feature type="chain" id="PRO_5016358081" description="Lipoprotein" evidence="1">
    <location>
        <begin position="23"/>
        <end position="203"/>
    </location>
</feature>
<gene>
    <name evidence="2" type="ORF">DKM44_13070</name>
</gene>
<reference evidence="2 3" key="1">
    <citation type="submission" date="2018-05" db="EMBL/GenBank/DDBJ databases">
        <title>Complete Genome Sequence of Deinococcus sp. strain 17bor-2.</title>
        <authorList>
            <person name="Srinivasan S."/>
        </authorList>
    </citation>
    <scope>NUCLEOTIDE SEQUENCE [LARGE SCALE GENOMIC DNA]</scope>
    <source>
        <strain evidence="2 3">17bor-2</strain>
    </source>
</reference>
<dbReference type="AlphaFoldDB" id="A0A2Z3JG92"/>
<dbReference type="OrthoDB" id="70908at2"/>
<sequence>MNGRWSHKIWLLGALMVPLAGCNGGVSGLTPASYQDAYRISLTSLGYSATGRGTSDSPRLYKIPSVTATLVATSGAPDVRDVTYTATLLNSNGEPATGDNSSIAPAKGTLFAGAKGGYICATTAEAACTISSEDARWATNGSWTVNKVERAIVPIEWAVAQDNATTGEGAQWYAEFSYTAHMANGQNASWKQRYQFVSPNGPS</sequence>
<evidence type="ECO:0000256" key="1">
    <source>
        <dbReference type="SAM" id="SignalP"/>
    </source>
</evidence>
<name>A0A2Z3JG92_9DEIO</name>
<keyword evidence="3" id="KW-1185">Reference proteome</keyword>
<dbReference type="RefSeq" id="WP_109827780.1">
    <property type="nucleotide sequence ID" value="NZ_CP029494.1"/>
</dbReference>
<evidence type="ECO:0000313" key="3">
    <source>
        <dbReference type="Proteomes" id="UP000245368"/>
    </source>
</evidence>
<evidence type="ECO:0008006" key="4">
    <source>
        <dbReference type="Google" id="ProtNLM"/>
    </source>
</evidence>
<feature type="signal peptide" evidence="1">
    <location>
        <begin position="1"/>
        <end position="22"/>
    </location>
</feature>
<accession>A0A2Z3JG92</accession>
<protein>
    <recommendedName>
        <fullName evidence="4">Lipoprotein</fullName>
    </recommendedName>
</protein>